<evidence type="ECO:0000313" key="5">
    <source>
        <dbReference type="EMBL" id="CAK7336514.1"/>
    </source>
</evidence>
<evidence type="ECO:0000259" key="4">
    <source>
        <dbReference type="Pfam" id="PF03358"/>
    </source>
</evidence>
<evidence type="ECO:0000256" key="3">
    <source>
        <dbReference type="ARBA" id="ARBA00048983"/>
    </source>
</evidence>
<sequence length="218" mass="24067">MAMGQEKSVVKVIAISGSLRKASYSSGLIRAAIELTKESIIGMEIEQLDISQLPMENFDLEGDEDNTSLDVEILHQKLRYGAGSFPPVVEDFRQKILESDCILFSSPEFNYSVSAPLKNAIDWGSRAPNVWADKPAAVISVSGAMGGARGQLHLRQIGVDVDLHFVNKPEFFLDAFKPPTKFDTQGNLIDEQAKKRLKKVLLALRTFTLRLQGNKCGN</sequence>
<protein>
    <recommendedName>
        <fullName evidence="1">NAD(P)H dehydrogenase (quinone)</fullName>
        <ecNumber evidence="1">1.6.5.2</ecNumber>
    </recommendedName>
</protein>
<dbReference type="GO" id="GO:0003955">
    <property type="term" value="F:NAD(P)H dehydrogenase (quinone) activity"/>
    <property type="evidence" value="ECO:0007669"/>
    <property type="project" value="UniProtKB-EC"/>
</dbReference>
<dbReference type="SUPFAM" id="SSF52218">
    <property type="entry name" value="Flavoproteins"/>
    <property type="match status" value="1"/>
</dbReference>
<dbReference type="Gene3D" id="3.40.50.360">
    <property type="match status" value="1"/>
</dbReference>
<dbReference type="Proteomes" id="UP001314170">
    <property type="component" value="Unassembled WGS sequence"/>
</dbReference>
<accession>A0AAV1RIP2</accession>
<evidence type="ECO:0000313" key="6">
    <source>
        <dbReference type="Proteomes" id="UP001314170"/>
    </source>
</evidence>
<dbReference type="InterPro" id="IPR005025">
    <property type="entry name" value="FMN_Rdtase-like_dom"/>
</dbReference>
<dbReference type="EC" id="1.6.5.2" evidence="1"/>
<dbReference type="GO" id="GO:0005829">
    <property type="term" value="C:cytosol"/>
    <property type="evidence" value="ECO:0007669"/>
    <property type="project" value="TreeGrafter"/>
</dbReference>
<dbReference type="InterPro" id="IPR050712">
    <property type="entry name" value="NAD(P)H-dep_reductase"/>
</dbReference>
<dbReference type="AlphaFoldDB" id="A0AAV1RIP2"/>
<comment type="catalytic activity">
    <reaction evidence="3">
        <text>a quinone + NADPH + H(+) = a quinol + NADP(+)</text>
        <dbReference type="Rhea" id="RHEA:46164"/>
        <dbReference type="ChEBI" id="CHEBI:15378"/>
        <dbReference type="ChEBI" id="CHEBI:24646"/>
        <dbReference type="ChEBI" id="CHEBI:57783"/>
        <dbReference type="ChEBI" id="CHEBI:58349"/>
        <dbReference type="ChEBI" id="CHEBI:132124"/>
        <dbReference type="EC" id="1.6.5.2"/>
    </reaction>
</comment>
<dbReference type="PANTHER" id="PTHR30543">
    <property type="entry name" value="CHROMATE REDUCTASE"/>
    <property type="match status" value="1"/>
</dbReference>
<proteinExistence type="predicted"/>
<comment type="catalytic activity">
    <reaction evidence="2">
        <text>a quinone + NADH + H(+) = a quinol + NAD(+)</text>
        <dbReference type="Rhea" id="RHEA:46160"/>
        <dbReference type="ChEBI" id="CHEBI:15378"/>
        <dbReference type="ChEBI" id="CHEBI:24646"/>
        <dbReference type="ChEBI" id="CHEBI:57540"/>
        <dbReference type="ChEBI" id="CHEBI:57945"/>
        <dbReference type="ChEBI" id="CHEBI:132124"/>
        <dbReference type="EC" id="1.6.5.2"/>
    </reaction>
</comment>
<dbReference type="Pfam" id="PF03358">
    <property type="entry name" value="FMN_red"/>
    <property type="match status" value="1"/>
</dbReference>
<comment type="caution">
    <text evidence="5">The sequence shown here is derived from an EMBL/GenBank/DDBJ whole genome shotgun (WGS) entry which is preliminary data.</text>
</comment>
<dbReference type="PANTHER" id="PTHR30543:SF21">
    <property type="entry name" value="NAD(P)H-DEPENDENT FMN REDUCTASE LOT6"/>
    <property type="match status" value="1"/>
</dbReference>
<keyword evidence="6" id="KW-1185">Reference proteome</keyword>
<evidence type="ECO:0000256" key="1">
    <source>
        <dbReference type="ARBA" id="ARBA00012648"/>
    </source>
</evidence>
<gene>
    <name evidence="5" type="ORF">DCAF_LOCUS11523</name>
</gene>
<dbReference type="GO" id="GO:0010181">
    <property type="term" value="F:FMN binding"/>
    <property type="evidence" value="ECO:0007669"/>
    <property type="project" value="TreeGrafter"/>
</dbReference>
<name>A0AAV1RIP2_9ROSI</name>
<organism evidence="5 6">
    <name type="scientific">Dovyalis caffra</name>
    <dbReference type="NCBI Taxonomy" id="77055"/>
    <lineage>
        <taxon>Eukaryota</taxon>
        <taxon>Viridiplantae</taxon>
        <taxon>Streptophyta</taxon>
        <taxon>Embryophyta</taxon>
        <taxon>Tracheophyta</taxon>
        <taxon>Spermatophyta</taxon>
        <taxon>Magnoliopsida</taxon>
        <taxon>eudicotyledons</taxon>
        <taxon>Gunneridae</taxon>
        <taxon>Pentapetalae</taxon>
        <taxon>rosids</taxon>
        <taxon>fabids</taxon>
        <taxon>Malpighiales</taxon>
        <taxon>Salicaceae</taxon>
        <taxon>Flacourtieae</taxon>
        <taxon>Dovyalis</taxon>
    </lineage>
</organism>
<reference evidence="5 6" key="1">
    <citation type="submission" date="2024-01" db="EMBL/GenBank/DDBJ databases">
        <authorList>
            <person name="Waweru B."/>
        </authorList>
    </citation>
    <scope>NUCLEOTIDE SEQUENCE [LARGE SCALE GENOMIC DNA]</scope>
</reference>
<feature type="domain" description="NADPH-dependent FMN reductase-like" evidence="4">
    <location>
        <begin position="10"/>
        <end position="174"/>
    </location>
</feature>
<evidence type="ECO:0000256" key="2">
    <source>
        <dbReference type="ARBA" id="ARBA00047678"/>
    </source>
</evidence>
<dbReference type="InterPro" id="IPR029039">
    <property type="entry name" value="Flavoprotein-like_sf"/>
</dbReference>
<dbReference type="EMBL" id="CAWUPB010000994">
    <property type="protein sequence ID" value="CAK7336514.1"/>
    <property type="molecule type" value="Genomic_DNA"/>
</dbReference>